<reference evidence="1 2" key="1">
    <citation type="submission" date="2019-06" db="EMBL/GenBank/DDBJ databases">
        <title>Draft genome of Streptomyces sedi sp. JCM16909.</title>
        <authorList>
            <person name="Klykleung N."/>
            <person name="Tanasupawat S."/>
            <person name="Kudo T."/>
            <person name="Yuki M."/>
            <person name="Ohkuma M."/>
        </authorList>
    </citation>
    <scope>NUCLEOTIDE SEQUENCE [LARGE SCALE GENOMIC DNA]</scope>
    <source>
        <strain evidence="1 2">JCM 16909</strain>
    </source>
</reference>
<dbReference type="InterPro" id="IPR036390">
    <property type="entry name" value="WH_DNA-bd_sf"/>
</dbReference>
<dbReference type="SUPFAM" id="SSF46785">
    <property type="entry name" value="Winged helix' DNA-binding domain"/>
    <property type="match status" value="1"/>
</dbReference>
<keyword evidence="2" id="KW-1185">Reference proteome</keyword>
<dbReference type="InterPro" id="IPR036388">
    <property type="entry name" value="WH-like_DNA-bd_sf"/>
</dbReference>
<dbReference type="Gene3D" id="1.10.10.10">
    <property type="entry name" value="Winged helix-like DNA-binding domain superfamily/Winged helix DNA-binding domain"/>
    <property type="match status" value="1"/>
</dbReference>
<dbReference type="AlphaFoldDB" id="A0A5C4UZL2"/>
<dbReference type="Proteomes" id="UP000311713">
    <property type="component" value="Unassembled WGS sequence"/>
</dbReference>
<protein>
    <submittedName>
        <fullName evidence="1">MarR family transcriptional regulator</fullName>
    </submittedName>
</protein>
<evidence type="ECO:0000313" key="2">
    <source>
        <dbReference type="Proteomes" id="UP000311713"/>
    </source>
</evidence>
<dbReference type="OrthoDB" id="3697068at2"/>
<evidence type="ECO:0000313" key="1">
    <source>
        <dbReference type="EMBL" id="TNM28696.1"/>
    </source>
</evidence>
<organism evidence="1 2">
    <name type="scientific">Streptomyces sedi</name>
    <dbReference type="NCBI Taxonomy" id="555059"/>
    <lineage>
        <taxon>Bacteria</taxon>
        <taxon>Bacillati</taxon>
        <taxon>Actinomycetota</taxon>
        <taxon>Actinomycetes</taxon>
        <taxon>Kitasatosporales</taxon>
        <taxon>Streptomycetaceae</taxon>
        <taxon>Streptomyces</taxon>
    </lineage>
</organism>
<name>A0A5C4UZL2_9ACTN</name>
<sequence>MCRGFGKRRGNVERERPIGYWLKHLHNLLEDQLETTLAEHSVSRRHWQVLNSLAREPHDEAALSAALAPFWDEGVPALGTLLGELTGRGWVAQGRGGGPFALTEQGRAVHGELTRQVQRTRAQLLTGVSPDQYTDVVRTLAVMARNVEHALTEGRPEPA</sequence>
<dbReference type="EMBL" id="VDGT01000012">
    <property type="protein sequence ID" value="TNM28696.1"/>
    <property type="molecule type" value="Genomic_DNA"/>
</dbReference>
<gene>
    <name evidence="1" type="ORF">FH715_16760</name>
</gene>
<proteinExistence type="predicted"/>
<accession>A0A5C4UZL2</accession>
<comment type="caution">
    <text evidence="1">The sequence shown here is derived from an EMBL/GenBank/DDBJ whole genome shotgun (WGS) entry which is preliminary data.</text>
</comment>